<organism evidence="5 6">
    <name type="scientific">Methanogenium marinum</name>
    <dbReference type="NCBI Taxonomy" id="348610"/>
    <lineage>
        <taxon>Archaea</taxon>
        <taxon>Methanobacteriati</taxon>
        <taxon>Methanobacteriota</taxon>
        <taxon>Stenosarchaea group</taxon>
        <taxon>Methanomicrobia</taxon>
        <taxon>Methanomicrobiales</taxon>
        <taxon>Methanomicrobiaceae</taxon>
        <taxon>Methanogenium</taxon>
    </lineage>
</organism>
<dbReference type="GO" id="GO:0016887">
    <property type="term" value="F:ATP hydrolysis activity"/>
    <property type="evidence" value="ECO:0007669"/>
    <property type="project" value="InterPro"/>
</dbReference>
<comment type="similarity">
    <text evidence="2">Belongs to the Sph1/Sph2 family.</text>
</comment>
<dbReference type="Pfam" id="PF13476">
    <property type="entry name" value="AAA_23"/>
    <property type="match status" value="1"/>
</dbReference>
<feature type="compositionally biased region" description="Basic and acidic residues" evidence="3">
    <location>
        <begin position="861"/>
        <end position="879"/>
    </location>
</feature>
<protein>
    <submittedName>
        <fullName evidence="5">AAA family ATPase</fullName>
    </submittedName>
</protein>
<feature type="compositionally biased region" description="Low complexity" evidence="3">
    <location>
        <begin position="883"/>
        <end position="894"/>
    </location>
</feature>
<dbReference type="AlphaFoldDB" id="A0A9Q4PW69"/>
<dbReference type="PANTHER" id="PTHR32114:SF2">
    <property type="entry name" value="ABC TRANSPORTER ABCH.3"/>
    <property type="match status" value="1"/>
</dbReference>
<evidence type="ECO:0000256" key="1">
    <source>
        <dbReference type="ARBA" id="ARBA00023054"/>
    </source>
</evidence>
<accession>A0A9Q4PW69</accession>
<dbReference type="Pfam" id="PF13558">
    <property type="entry name" value="SbcC_Walker_B"/>
    <property type="match status" value="1"/>
</dbReference>
<dbReference type="EMBL" id="JAKELO010000002">
    <property type="protein sequence ID" value="MDE4908334.1"/>
    <property type="molecule type" value="Genomic_DNA"/>
</dbReference>
<dbReference type="PANTHER" id="PTHR32114">
    <property type="entry name" value="ABC TRANSPORTER ABCH.3"/>
    <property type="match status" value="1"/>
</dbReference>
<feature type="compositionally biased region" description="Basic and acidic residues" evidence="3">
    <location>
        <begin position="895"/>
        <end position="921"/>
    </location>
</feature>
<dbReference type="InterPro" id="IPR038729">
    <property type="entry name" value="Rad50/SbcC_AAA"/>
</dbReference>
<evidence type="ECO:0000256" key="3">
    <source>
        <dbReference type="SAM" id="MobiDB-lite"/>
    </source>
</evidence>
<feature type="region of interest" description="Disordered" evidence="3">
    <location>
        <begin position="851"/>
        <end position="923"/>
    </location>
</feature>
<name>A0A9Q4PW69_9EURY</name>
<dbReference type="RefSeq" id="WP_274924965.1">
    <property type="nucleotide sequence ID" value="NZ_JAKELO010000002.1"/>
</dbReference>
<dbReference type="GO" id="GO:0006302">
    <property type="term" value="P:double-strand break repair"/>
    <property type="evidence" value="ECO:0007669"/>
    <property type="project" value="InterPro"/>
</dbReference>
<dbReference type="SUPFAM" id="SSF52540">
    <property type="entry name" value="P-loop containing nucleoside triphosphate hydrolases"/>
    <property type="match status" value="1"/>
</dbReference>
<feature type="domain" description="Rad50/SbcC-type AAA" evidence="4">
    <location>
        <begin position="5"/>
        <end position="206"/>
    </location>
</feature>
<evidence type="ECO:0000256" key="2">
    <source>
        <dbReference type="ARBA" id="ARBA00049666"/>
    </source>
</evidence>
<dbReference type="Proteomes" id="UP001143747">
    <property type="component" value="Unassembled WGS sequence"/>
</dbReference>
<dbReference type="Gene3D" id="3.40.50.300">
    <property type="entry name" value="P-loop containing nucleotide triphosphate hydrolases"/>
    <property type="match status" value="2"/>
</dbReference>
<evidence type="ECO:0000259" key="4">
    <source>
        <dbReference type="Pfam" id="PF13476"/>
    </source>
</evidence>
<reference evidence="5" key="1">
    <citation type="submission" date="2022-01" db="EMBL/GenBank/DDBJ databases">
        <title>Draft genome of Methanogenium marinum DSM 15558.</title>
        <authorList>
            <person name="Chen S.-C."/>
            <person name="You Y.-T."/>
        </authorList>
    </citation>
    <scope>NUCLEOTIDE SEQUENCE</scope>
    <source>
        <strain evidence="5">DSM 15558</strain>
    </source>
</reference>
<gene>
    <name evidence="5" type="ORF">L0665_06885</name>
</gene>
<proteinExistence type="inferred from homology"/>
<keyword evidence="1" id="KW-0175">Coiled coil</keyword>
<evidence type="ECO:0000313" key="5">
    <source>
        <dbReference type="EMBL" id="MDE4908334.1"/>
    </source>
</evidence>
<sequence length="1103" mass="123024">MRIRKVRLKNLNSLAGDWEFDLTGEAFSADGIFAITGPTGSGKTTILDAICLALYGCTPRLKTISKSTNEIMHRRAADCSAEVEIATAGGVYRCTWAQERARGKPDGALQTPHHEIADAISGDILTTRKREVPKRVEELTGMDYDRFTRSVMLAQGDFAAFLNASPDERSPLLEQITGTEIYSRISVAVHLRRREEQEIFKVLEAESSGINLLPDEEVTRLREEKVTLVENGDKLQRGICQCRTGIAWHQEGARISHTIAETEQEEADLTEERAAAKERLIRLRRGEVAATQEGPYRRVTTLRERQENDKTSIIRIETELPERIAAARKAEAVVSSEEVNLRNAQKQAEQAAPVIREVRALDLQMQSARDHLHDRLREQERAERDWDTARKELSKTAEADFITPAAAEKSELFLKEHGITESPDTIYLTLTTIAKEIADAVPGDALRLLPPETTKTCTIAEEQVISLERTLADIPWYRDPDTLREKTTVCQEKITRLNSLLDRLRDGADDALRSSELTERIREKKQEAVQYQKTGEECGQQRETRERLADQMEKNCRLAARVHDLEEERSHLEAGKPCPLCGATIHPYVMDTATLPRAAEEELRQERATIETIREKEAFLLSVIARSESEAEAAEEGLNAIRERAIHRGEAWTEGCREFPLDLNLNTPNREEAVHVALSAVSQTIERCNAADTAIRALKDQARSTENLIHYCQQAIQIFGAAEHCTGRTTLLRSDLEHLRDKRQNLFGDINPDEAERQSGRIIQEKDAALKIAQEHHQNILEANANLDGKIQTLRVAIQTQGKELEEAEHQFEEAVCSAGFLGEGDFTAALLSPEETAVLRSERDRLERRQAGLAARHATAQREAEAHHASAGTQKDEETLTEELSALTTAEQESNTRRGEIRQQLRRQKEEAARYAEQETRIAAQRTETGRWDELHALIGSADGKKFRNFAQGLTFAVMITSANRQLQGMSDRYILIQNPDLPLELAVTDNYQGGTVRSTRNLSGGESFLVSLALALGLASMASGKIKVDSLFLDEGFGTLDGDALEMALSTLSSLRDQGKIIGVISHVPALNERIGTVIRVKKESGGRSTVKGPGVIRHAA</sequence>
<evidence type="ECO:0000313" key="6">
    <source>
        <dbReference type="Proteomes" id="UP001143747"/>
    </source>
</evidence>
<keyword evidence="6" id="KW-1185">Reference proteome</keyword>
<comment type="caution">
    <text evidence="5">The sequence shown here is derived from an EMBL/GenBank/DDBJ whole genome shotgun (WGS) entry which is preliminary data.</text>
</comment>
<dbReference type="InterPro" id="IPR027417">
    <property type="entry name" value="P-loop_NTPase"/>
</dbReference>